<dbReference type="OrthoDB" id="9805628at2"/>
<evidence type="ECO:0000256" key="2">
    <source>
        <dbReference type="ARBA" id="ARBA00009320"/>
    </source>
</evidence>
<dbReference type="PANTHER" id="PTHR42743:SF11">
    <property type="entry name" value="AMINODEOXYCHORISMATE LYASE"/>
    <property type="match status" value="1"/>
</dbReference>
<keyword evidence="3" id="KW-0663">Pyridoxal phosphate</keyword>
<dbReference type="Gene3D" id="3.20.10.10">
    <property type="entry name" value="D-amino Acid Aminotransferase, subunit A, domain 2"/>
    <property type="match status" value="1"/>
</dbReference>
<dbReference type="GO" id="GO:0046394">
    <property type="term" value="P:carboxylic acid biosynthetic process"/>
    <property type="evidence" value="ECO:0007669"/>
    <property type="project" value="UniProtKB-ARBA"/>
</dbReference>
<dbReference type="EMBL" id="FWEY01000002">
    <property type="protein sequence ID" value="SLM51183.1"/>
    <property type="molecule type" value="Genomic_DNA"/>
</dbReference>
<reference evidence="5" key="1">
    <citation type="submission" date="2016-04" db="EMBL/GenBank/DDBJ databases">
        <authorList>
            <person name="Strepis N."/>
        </authorList>
    </citation>
    <scope>NUCLEOTIDE SEQUENCE [LARGE SCALE GENOMIC DNA]</scope>
</reference>
<protein>
    <submittedName>
        <fullName evidence="4">Aminotransferase class iv</fullName>
    </submittedName>
</protein>
<dbReference type="InterPro" id="IPR001544">
    <property type="entry name" value="Aminotrans_IV"/>
</dbReference>
<proteinExistence type="inferred from homology"/>
<dbReference type="SUPFAM" id="SSF56752">
    <property type="entry name" value="D-aminoacid aminotransferase-like PLP-dependent enzymes"/>
    <property type="match status" value="1"/>
</dbReference>
<evidence type="ECO:0000256" key="3">
    <source>
        <dbReference type="ARBA" id="ARBA00022898"/>
    </source>
</evidence>
<dbReference type="STRING" id="43064.SAMN04488086_10146"/>
<dbReference type="InterPro" id="IPR043132">
    <property type="entry name" value="BCAT-like_C"/>
</dbReference>
<keyword evidence="4" id="KW-0808">Transferase</keyword>
<evidence type="ECO:0000313" key="5">
    <source>
        <dbReference type="Proteomes" id="UP000195985"/>
    </source>
</evidence>
<dbReference type="Gene3D" id="3.30.470.10">
    <property type="match status" value="1"/>
</dbReference>
<organism evidence="4 5">
    <name type="scientific">Trichococcus pasteurii</name>
    <dbReference type="NCBI Taxonomy" id="43064"/>
    <lineage>
        <taxon>Bacteria</taxon>
        <taxon>Bacillati</taxon>
        <taxon>Bacillota</taxon>
        <taxon>Bacilli</taxon>
        <taxon>Lactobacillales</taxon>
        <taxon>Carnobacteriaceae</taxon>
        <taxon>Trichococcus</taxon>
    </lineage>
</organism>
<sequence>MRMQIFLNDVYLEEDSALISPLSPGFMYGYGVFETIRVSGKQALFLDQHFARMVQALSVLGMTCPYQEHELQQIIEKLLELNGVSEGFVKAVCSKSTPKKQPQQEADILILTGTKTYKEEYATGLKVCLADARRNEFSKLVGIKSMNYAENILEKEAAVQKGFDEAIFLNTHDHVSEGCVSNVFWVKDGIVYTPSLHCGILEGTARARVIKKCAEFQIPVQEGAYGLETLLSADEVFVTNALMDIMPVSLLEERHLDLGAYQVVPQLRGNGR</sequence>
<dbReference type="GO" id="GO:0005829">
    <property type="term" value="C:cytosol"/>
    <property type="evidence" value="ECO:0007669"/>
    <property type="project" value="TreeGrafter"/>
</dbReference>
<dbReference type="PANTHER" id="PTHR42743">
    <property type="entry name" value="AMINO-ACID AMINOTRANSFERASE"/>
    <property type="match status" value="1"/>
</dbReference>
<evidence type="ECO:0000256" key="1">
    <source>
        <dbReference type="ARBA" id="ARBA00001933"/>
    </source>
</evidence>
<dbReference type="InterPro" id="IPR050571">
    <property type="entry name" value="Class-IV_PLP-Dep_Aminotrnsfr"/>
</dbReference>
<gene>
    <name evidence="4" type="ORF">TPAS_859</name>
</gene>
<dbReference type="AlphaFoldDB" id="A0A1W1IEI6"/>
<comment type="cofactor">
    <cofactor evidence="1">
        <name>pyridoxal 5'-phosphate</name>
        <dbReference type="ChEBI" id="CHEBI:597326"/>
    </cofactor>
</comment>
<evidence type="ECO:0000313" key="4">
    <source>
        <dbReference type="EMBL" id="SLM51183.1"/>
    </source>
</evidence>
<dbReference type="GO" id="GO:0008483">
    <property type="term" value="F:transaminase activity"/>
    <property type="evidence" value="ECO:0007669"/>
    <property type="project" value="UniProtKB-KW"/>
</dbReference>
<dbReference type="CDD" id="cd00449">
    <property type="entry name" value="PLPDE_IV"/>
    <property type="match status" value="1"/>
</dbReference>
<dbReference type="Pfam" id="PF01063">
    <property type="entry name" value="Aminotran_4"/>
    <property type="match status" value="1"/>
</dbReference>
<accession>A0A1W1IEI6</accession>
<dbReference type="GO" id="GO:0008652">
    <property type="term" value="P:amino acid biosynthetic process"/>
    <property type="evidence" value="ECO:0007669"/>
    <property type="project" value="UniProtKB-ARBA"/>
</dbReference>
<dbReference type="Proteomes" id="UP000195985">
    <property type="component" value="Unassembled WGS sequence"/>
</dbReference>
<dbReference type="FunFam" id="3.20.10.10:FF:000002">
    <property type="entry name" value="D-alanine aminotransferase"/>
    <property type="match status" value="1"/>
</dbReference>
<name>A0A1W1IEI6_9LACT</name>
<keyword evidence="4" id="KW-0032">Aminotransferase</keyword>
<dbReference type="InterPro" id="IPR043131">
    <property type="entry name" value="BCAT-like_N"/>
</dbReference>
<comment type="similarity">
    <text evidence="2">Belongs to the class-IV pyridoxal-phosphate-dependent aminotransferase family.</text>
</comment>
<keyword evidence="5" id="KW-1185">Reference proteome</keyword>
<dbReference type="InterPro" id="IPR036038">
    <property type="entry name" value="Aminotransferase-like"/>
</dbReference>